<feature type="region of interest" description="Disordered" evidence="1">
    <location>
        <begin position="1"/>
        <end position="23"/>
    </location>
</feature>
<comment type="caution">
    <text evidence="2">The sequence shown here is derived from an EMBL/GenBank/DDBJ whole genome shotgun (WGS) entry which is preliminary data.</text>
</comment>
<dbReference type="EMBL" id="VNIQ01000011">
    <property type="protein sequence ID" value="TYQ00872.1"/>
    <property type="molecule type" value="Genomic_DNA"/>
</dbReference>
<accession>A0A652YI68</accession>
<sequence length="70" mass="7316">MSSSGDSNAVATAAPGTASRSSGSLCDFEVRCAARPTLYTCVSICVPGTRRCHVGHSLVPYHPFFGLQAR</sequence>
<dbReference type="AlphaFoldDB" id="A0A652YI68"/>
<name>A0A652YI68_NOCGL</name>
<gene>
    <name evidence="2" type="ORF">FNL38_11186</name>
</gene>
<reference evidence="2" key="1">
    <citation type="submission" date="2019-07" db="EMBL/GenBank/DDBJ databases">
        <title>Genomic Encyclopedia of Type Strains, Phase IV (KMG-IV): sequencing the most valuable type-strain genomes for metagenomic binning, comparative biology and taxonomic classification.</title>
        <authorList>
            <person name="Goeker M."/>
        </authorList>
    </citation>
    <scope>NUCLEOTIDE SEQUENCE</scope>
    <source>
        <strain evidence="2">DSM 44596</strain>
    </source>
</reference>
<feature type="compositionally biased region" description="Polar residues" evidence="1">
    <location>
        <begin position="1"/>
        <end position="10"/>
    </location>
</feature>
<organism evidence="2">
    <name type="scientific">Nocardia globerula</name>
    <dbReference type="NCBI Taxonomy" id="1818"/>
    <lineage>
        <taxon>Bacteria</taxon>
        <taxon>Bacillati</taxon>
        <taxon>Actinomycetota</taxon>
        <taxon>Actinomycetes</taxon>
        <taxon>Mycobacteriales</taxon>
        <taxon>Nocardiaceae</taxon>
        <taxon>Nocardia</taxon>
    </lineage>
</organism>
<protein>
    <submittedName>
        <fullName evidence="2">Uncharacterized protein</fullName>
    </submittedName>
</protein>
<evidence type="ECO:0000313" key="2">
    <source>
        <dbReference type="EMBL" id="TYQ00872.1"/>
    </source>
</evidence>
<evidence type="ECO:0000256" key="1">
    <source>
        <dbReference type="SAM" id="MobiDB-lite"/>
    </source>
</evidence>
<proteinExistence type="predicted"/>